<comment type="caution">
    <text evidence="1">The sequence shown here is derived from an EMBL/GenBank/DDBJ whole genome shotgun (WGS) entry which is preliminary data.</text>
</comment>
<accession>A0A438H970</accession>
<evidence type="ECO:0000313" key="1">
    <source>
        <dbReference type="EMBL" id="RVW81022.1"/>
    </source>
</evidence>
<dbReference type="Proteomes" id="UP000288805">
    <property type="component" value="Unassembled WGS sequence"/>
</dbReference>
<evidence type="ECO:0000313" key="2">
    <source>
        <dbReference type="Proteomes" id="UP000288805"/>
    </source>
</evidence>
<gene>
    <name evidence="1" type="ORF">CK203_045343</name>
</gene>
<sequence length="53" mass="5892">MPVKKDIASTSVVMKGGRTERFCILSDISVHLVHGDPTSTEKEARDAIFFIKE</sequence>
<reference evidence="1 2" key="1">
    <citation type="journal article" date="2018" name="PLoS Genet.">
        <title>Population sequencing reveals clonal diversity and ancestral inbreeding in the grapevine cultivar Chardonnay.</title>
        <authorList>
            <person name="Roach M.J."/>
            <person name="Johnson D.L."/>
            <person name="Bohlmann J."/>
            <person name="van Vuuren H.J."/>
            <person name="Jones S.J."/>
            <person name="Pretorius I.S."/>
            <person name="Schmidt S.A."/>
            <person name="Borneman A.R."/>
        </authorList>
    </citation>
    <scope>NUCLEOTIDE SEQUENCE [LARGE SCALE GENOMIC DNA]</scope>
    <source>
        <strain evidence="2">cv. Chardonnay</strain>
        <tissue evidence="1">Leaf</tissue>
    </source>
</reference>
<proteinExistence type="predicted"/>
<organism evidence="1 2">
    <name type="scientific">Vitis vinifera</name>
    <name type="common">Grape</name>
    <dbReference type="NCBI Taxonomy" id="29760"/>
    <lineage>
        <taxon>Eukaryota</taxon>
        <taxon>Viridiplantae</taxon>
        <taxon>Streptophyta</taxon>
        <taxon>Embryophyta</taxon>
        <taxon>Tracheophyta</taxon>
        <taxon>Spermatophyta</taxon>
        <taxon>Magnoliopsida</taxon>
        <taxon>eudicotyledons</taxon>
        <taxon>Gunneridae</taxon>
        <taxon>Pentapetalae</taxon>
        <taxon>rosids</taxon>
        <taxon>Vitales</taxon>
        <taxon>Vitaceae</taxon>
        <taxon>Viteae</taxon>
        <taxon>Vitis</taxon>
    </lineage>
</organism>
<dbReference type="EMBL" id="QGNW01000257">
    <property type="protein sequence ID" value="RVW81022.1"/>
    <property type="molecule type" value="Genomic_DNA"/>
</dbReference>
<dbReference type="AlphaFoldDB" id="A0A438H970"/>
<protein>
    <submittedName>
        <fullName evidence="1">Uncharacterized protein</fullName>
    </submittedName>
</protein>
<name>A0A438H970_VITVI</name>